<dbReference type="GO" id="GO:0008168">
    <property type="term" value="F:methyltransferase activity"/>
    <property type="evidence" value="ECO:0007669"/>
    <property type="project" value="UniProtKB-KW"/>
</dbReference>
<sequence>MSFYGQFDTDKFIQKYFATGYIGTCVDVGMGEPLCGSNTYHFEENGWTCLCVEPNTTYCQQAKGIRKHVENVACGAEHADDQNFDIYTINGDNQTAISSLKPDARLIKSHFHMINTIHSIAVKVRTLDEVLAAHPYIEKIDFISIDTENTELDVLKGFDVGRWNPKLIVIENNYDEPFLGDYLKQFGYERVERVGVNDFFLRSE</sequence>
<name>A0A481Z7V8_9VIRU</name>
<dbReference type="InterPro" id="IPR029063">
    <property type="entry name" value="SAM-dependent_MTases_sf"/>
</dbReference>
<dbReference type="NCBIfam" id="TIGR01444">
    <property type="entry name" value="fkbM_fam"/>
    <property type="match status" value="1"/>
</dbReference>
<evidence type="ECO:0000259" key="1">
    <source>
        <dbReference type="Pfam" id="PF05050"/>
    </source>
</evidence>
<dbReference type="InterPro" id="IPR006342">
    <property type="entry name" value="FkbM_mtfrase"/>
</dbReference>
<organism evidence="2">
    <name type="scientific">Pithovirus LCPAC304</name>
    <dbReference type="NCBI Taxonomy" id="2506594"/>
    <lineage>
        <taxon>Viruses</taxon>
        <taxon>Pithoviruses</taxon>
    </lineage>
</organism>
<gene>
    <name evidence="2" type="ORF">LCPAC304_01760</name>
</gene>
<keyword evidence="2" id="KW-0808">Transferase</keyword>
<proteinExistence type="predicted"/>
<keyword evidence="2" id="KW-0489">Methyltransferase</keyword>
<dbReference type="Gene3D" id="3.40.50.150">
    <property type="entry name" value="Vaccinia Virus protein VP39"/>
    <property type="match status" value="1"/>
</dbReference>
<dbReference type="GO" id="GO:0032259">
    <property type="term" value="P:methylation"/>
    <property type="evidence" value="ECO:0007669"/>
    <property type="project" value="UniProtKB-KW"/>
</dbReference>
<dbReference type="EMBL" id="MK500565">
    <property type="protein sequence ID" value="QBK91837.1"/>
    <property type="molecule type" value="Genomic_DNA"/>
</dbReference>
<accession>A0A481Z7V8</accession>
<dbReference type="Pfam" id="PF05050">
    <property type="entry name" value="Methyltransf_21"/>
    <property type="match status" value="1"/>
</dbReference>
<protein>
    <submittedName>
        <fullName evidence="2">Methyltransferase domain protein</fullName>
    </submittedName>
</protein>
<reference evidence="2" key="1">
    <citation type="journal article" date="2019" name="MBio">
        <title>Virus Genomes from Deep Sea Sediments Expand the Ocean Megavirome and Support Independent Origins of Viral Gigantism.</title>
        <authorList>
            <person name="Backstrom D."/>
            <person name="Yutin N."/>
            <person name="Jorgensen S.L."/>
            <person name="Dharamshi J."/>
            <person name="Homa F."/>
            <person name="Zaremba-Niedwiedzka K."/>
            <person name="Spang A."/>
            <person name="Wolf Y.I."/>
            <person name="Koonin E.V."/>
            <person name="Ettema T.J."/>
        </authorList>
    </citation>
    <scope>NUCLEOTIDE SEQUENCE</scope>
</reference>
<dbReference type="SUPFAM" id="SSF53335">
    <property type="entry name" value="S-adenosyl-L-methionine-dependent methyltransferases"/>
    <property type="match status" value="1"/>
</dbReference>
<feature type="domain" description="Methyltransferase FkbM" evidence="1">
    <location>
        <begin position="37"/>
        <end position="187"/>
    </location>
</feature>
<evidence type="ECO:0000313" key="2">
    <source>
        <dbReference type="EMBL" id="QBK91837.1"/>
    </source>
</evidence>